<organism evidence="2 3">
    <name type="scientific">Salipiger marinus</name>
    <dbReference type="NCBI Taxonomy" id="555512"/>
    <lineage>
        <taxon>Bacteria</taxon>
        <taxon>Pseudomonadati</taxon>
        <taxon>Pseudomonadota</taxon>
        <taxon>Alphaproteobacteria</taxon>
        <taxon>Rhodobacterales</taxon>
        <taxon>Roseobacteraceae</taxon>
        <taxon>Salipiger</taxon>
    </lineage>
</organism>
<evidence type="ECO:0000256" key="1">
    <source>
        <dbReference type="SAM" id="SignalP"/>
    </source>
</evidence>
<feature type="chain" id="PRO_5011580577" evidence="1">
    <location>
        <begin position="22"/>
        <end position="86"/>
    </location>
</feature>
<dbReference type="EMBL" id="FNEJ01000019">
    <property type="protein sequence ID" value="SDJ12618.1"/>
    <property type="molecule type" value="Genomic_DNA"/>
</dbReference>
<keyword evidence="3" id="KW-1185">Reference proteome</keyword>
<dbReference type="AlphaFoldDB" id="A0A1G8R6R1"/>
<dbReference type="Proteomes" id="UP000199093">
    <property type="component" value="Unassembled WGS sequence"/>
</dbReference>
<keyword evidence="1" id="KW-0732">Signal</keyword>
<name>A0A1G8R6R1_9RHOB</name>
<evidence type="ECO:0000313" key="3">
    <source>
        <dbReference type="Proteomes" id="UP000199093"/>
    </source>
</evidence>
<evidence type="ECO:0000313" key="2">
    <source>
        <dbReference type="EMBL" id="SDJ12618.1"/>
    </source>
</evidence>
<sequence>MRLLIAATLALTTTLPAAGLADDHGPTEAQVTQIMTLLEGMDCEMDVDDIEMEEGGGFELDDVYCADGQYDMDLDAAMTVTNKRKE</sequence>
<dbReference type="OrthoDB" id="583390at2"/>
<dbReference type="STRING" id="555512.SAMN04487993_10193"/>
<gene>
    <name evidence="2" type="ORF">SAMN04487993_10193</name>
</gene>
<protein>
    <submittedName>
        <fullName evidence="2">Peptidase propeptide and YPEB domain-containing protein</fullName>
    </submittedName>
</protein>
<accession>A0A1G8R6R1</accession>
<proteinExistence type="predicted"/>
<feature type="signal peptide" evidence="1">
    <location>
        <begin position="1"/>
        <end position="21"/>
    </location>
</feature>
<reference evidence="2 3" key="1">
    <citation type="submission" date="2016-10" db="EMBL/GenBank/DDBJ databases">
        <authorList>
            <person name="de Groot N.N."/>
        </authorList>
    </citation>
    <scope>NUCLEOTIDE SEQUENCE [LARGE SCALE GENOMIC DNA]</scope>
    <source>
        <strain evidence="2 3">DSM 26424</strain>
    </source>
</reference>
<dbReference type="RefSeq" id="WP_089849833.1">
    <property type="nucleotide sequence ID" value="NZ_FNEJ01000019.1"/>
</dbReference>